<evidence type="ECO:0000259" key="3">
    <source>
        <dbReference type="SMART" id="SM00181"/>
    </source>
</evidence>
<accession>A0A1J4KY57</accession>
<feature type="domain" description="EGF-like" evidence="3">
    <location>
        <begin position="270"/>
        <end position="305"/>
    </location>
</feature>
<comment type="caution">
    <text evidence="4">The sequence shown here is derived from an EMBL/GenBank/DDBJ whole genome shotgun (WGS) entry which is preliminary data.</text>
</comment>
<feature type="domain" description="EGF-like" evidence="3">
    <location>
        <begin position="308"/>
        <end position="342"/>
    </location>
</feature>
<feature type="domain" description="EGF-like" evidence="3">
    <location>
        <begin position="124"/>
        <end position="159"/>
    </location>
</feature>
<feature type="domain" description="EGF-like" evidence="3">
    <location>
        <begin position="15"/>
        <end position="50"/>
    </location>
</feature>
<dbReference type="VEuPathDB" id="TrichDB:TRFO_13337"/>
<keyword evidence="1" id="KW-0472">Membrane</keyword>
<dbReference type="InterPro" id="IPR009030">
    <property type="entry name" value="Growth_fac_rcpt_cys_sf"/>
</dbReference>
<proteinExistence type="predicted"/>
<dbReference type="RefSeq" id="XP_068369323.1">
    <property type="nucleotide sequence ID" value="XM_068497188.1"/>
</dbReference>
<keyword evidence="5" id="KW-1185">Reference proteome</keyword>
<keyword evidence="1" id="KW-1133">Transmembrane helix</keyword>
<dbReference type="InterPro" id="IPR052798">
    <property type="entry name" value="Giardia_VSA"/>
</dbReference>
<feature type="domain" description="EGF-like" evidence="3">
    <location>
        <begin position="562"/>
        <end position="597"/>
    </location>
</feature>
<feature type="transmembrane region" description="Helical" evidence="1">
    <location>
        <begin position="1135"/>
        <end position="1157"/>
    </location>
</feature>
<feature type="domain" description="EGF-like" evidence="3">
    <location>
        <begin position="381"/>
        <end position="415"/>
    </location>
</feature>
<dbReference type="AlphaFoldDB" id="A0A1J4KY57"/>
<evidence type="ECO:0000313" key="5">
    <source>
        <dbReference type="Proteomes" id="UP000179807"/>
    </source>
</evidence>
<keyword evidence="2" id="KW-0732">Signal</keyword>
<sequence>MWIFACLIARSWSMTCSTSIDNCKDCEDDGISCKLCFEGFYLDNADQTCKACGVENCKICSSDQTSCTECKEGYNLDSNNQPHQCTKQTCNVQNCELCVSQKPNECSKCSEGFYLDNADQTCKACGVENCKICLSDQTSCTECKEGYNLDSNNQPHQCTKQTCNVQNCELCVSQKPNECSKCSEGFYLDNADQTCKACGVENCKICSSDQTSCTECKEGYNLDSNNQPHQCTKQTCNVQNCELCVSQKPNECSKCSEGFYLDNADQTCKACGVENCKICSSDQTSCTECKEGYNLDSNNQPHQCTKQTCNVQNCELCVSQKPNECSKCSEGFYLDNADQTCKACGVENCKICSSDQTSCTECKEGYNLDSNNQPHQCTKQTCNVQNCELCVSQKPNECSKCSEGFYLDNADQTCKACGVENCKICSSDQTSCTECKEGYNLDSNNQPHQCTKQTCNVQNCELCVSQKPNECSKCSEGFYLDNADQTCKACGVENCKICSSDQTSCTECKEGYNLDSNNQPHQCTKQTCNVQNCELCVSQKPNECSKCSEGFYLDNADQTCKACGVENCKICSSDQTSCTECKEGYNLDSNNQPHQCTKQTCNVQNCELCVSQKPNECSKCSEGFYLDNADQTCKACGVENCKICSSDQTSCTECKEGYNLDSNNQPHQCTKQTCNVQNCELCVSQKPNECSKCSEGFYLDNADQTCKACGVENCKICSSDQTSCTECKEGYESNTDSTKCILITYECPDNSQYPEFVGCSQCNIKFEDQSSIEDIECVTCQENYVLNTTTKRCVLIETILTPNITSTSTITSSSSNEDINEILPPSQQIDITIPGLNQSSTELDIRTPDEAEKDPSKDFVAKVGQNNVVIFKDNGASNLYFESQDTNLNITFKSSNEDMVTQTGVIAKNETTITIGSHNIQLNLQGSGNVNLHSSDSLEEVTILTTKIDNEALTINSNSSVVVEQMSLFRSSKFSTSGDTKASINVIKVQQGSSPTLSNCNIVKEILVGVNASLTLSSDVDISGTSANISAPNNSIPSRSAFVFEVEDPAPPSNINVVPGKLNTYLADEQENEVPVEKTFMIVSRISNCAKWKSNVNLDDQNYRSIKCVKIEGTNLEQLVVSSNPQQNKKLSPGAIAGIVIACVVVVAIIAGVSIYVSKKGNQSLGVESLFGDELDSLAI</sequence>
<feature type="signal peptide" evidence="2">
    <location>
        <begin position="1"/>
        <end position="17"/>
    </location>
</feature>
<dbReference type="InterPro" id="IPR006212">
    <property type="entry name" value="Furin_repeat"/>
</dbReference>
<feature type="domain" description="EGF-like" evidence="3">
    <location>
        <begin position="89"/>
        <end position="123"/>
    </location>
</feature>
<dbReference type="Proteomes" id="UP000179807">
    <property type="component" value="Unassembled WGS sequence"/>
</dbReference>
<dbReference type="PANTHER" id="PTHR23275:SF100">
    <property type="entry name" value="EGF-LIKE DOMAIN-CONTAINING PROTEIN"/>
    <property type="match status" value="1"/>
</dbReference>
<feature type="domain" description="EGF-like" evidence="3">
    <location>
        <begin position="51"/>
        <end position="86"/>
    </location>
</feature>
<feature type="domain" description="EGF-like" evidence="3">
    <location>
        <begin position="343"/>
        <end position="378"/>
    </location>
</feature>
<dbReference type="OrthoDB" id="10251639at2759"/>
<name>A0A1J4KY57_9EUKA</name>
<dbReference type="SUPFAM" id="SSF57184">
    <property type="entry name" value="Growth factor receptor domain"/>
    <property type="match status" value="6"/>
</dbReference>
<feature type="domain" description="EGF-like" evidence="3">
    <location>
        <begin position="527"/>
        <end position="561"/>
    </location>
</feature>
<gene>
    <name evidence="4" type="ORF">TRFO_13337</name>
</gene>
<feature type="domain" description="EGF-like" evidence="3">
    <location>
        <begin position="489"/>
        <end position="524"/>
    </location>
</feature>
<dbReference type="InterPro" id="IPR000742">
    <property type="entry name" value="EGF"/>
</dbReference>
<feature type="domain" description="EGF-like" evidence="3">
    <location>
        <begin position="600"/>
        <end position="634"/>
    </location>
</feature>
<feature type="domain" description="EGF-like" evidence="3">
    <location>
        <begin position="746"/>
        <end position="794"/>
    </location>
</feature>
<feature type="domain" description="EGF-like" evidence="3">
    <location>
        <begin position="673"/>
        <end position="707"/>
    </location>
</feature>
<feature type="domain" description="EGF-like" evidence="3">
    <location>
        <begin position="162"/>
        <end position="196"/>
    </location>
</feature>
<reference evidence="4" key="1">
    <citation type="submission" date="2016-10" db="EMBL/GenBank/DDBJ databases">
        <authorList>
            <person name="Benchimol M."/>
            <person name="Almeida L.G."/>
            <person name="Vasconcelos A.T."/>
            <person name="Perreira-Neves A."/>
            <person name="Rosa I.A."/>
            <person name="Tasca T."/>
            <person name="Bogo M.R."/>
            <person name="de Souza W."/>
        </authorList>
    </citation>
    <scope>NUCLEOTIDE SEQUENCE [LARGE SCALE GENOMIC DNA]</scope>
    <source>
        <strain evidence="4">K</strain>
    </source>
</reference>
<evidence type="ECO:0000256" key="1">
    <source>
        <dbReference type="SAM" id="Phobius"/>
    </source>
</evidence>
<feature type="domain" description="EGF-like" evidence="3">
    <location>
        <begin position="197"/>
        <end position="232"/>
    </location>
</feature>
<feature type="domain" description="EGF-like" evidence="3">
    <location>
        <begin position="416"/>
        <end position="451"/>
    </location>
</feature>
<feature type="domain" description="EGF-like" evidence="3">
    <location>
        <begin position="235"/>
        <end position="269"/>
    </location>
</feature>
<protein>
    <recommendedName>
        <fullName evidence="3">EGF-like domain-containing protein</fullName>
    </recommendedName>
</protein>
<evidence type="ECO:0000256" key="2">
    <source>
        <dbReference type="SAM" id="SignalP"/>
    </source>
</evidence>
<feature type="domain" description="EGF-like" evidence="3">
    <location>
        <begin position="454"/>
        <end position="488"/>
    </location>
</feature>
<dbReference type="Gene3D" id="2.10.220.10">
    <property type="entry name" value="Hormone Receptor, Insulin-like Growth Factor Receptor 1, Chain A, domain 2"/>
    <property type="match status" value="2"/>
</dbReference>
<dbReference type="PANTHER" id="PTHR23275">
    <property type="entry name" value="CABRIOLET.-RELATED"/>
    <property type="match status" value="1"/>
</dbReference>
<evidence type="ECO:0000313" key="4">
    <source>
        <dbReference type="EMBL" id="OHT16187.1"/>
    </source>
</evidence>
<organism evidence="4 5">
    <name type="scientific">Tritrichomonas foetus</name>
    <dbReference type="NCBI Taxonomy" id="1144522"/>
    <lineage>
        <taxon>Eukaryota</taxon>
        <taxon>Metamonada</taxon>
        <taxon>Parabasalia</taxon>
        <taxon>Tritrichomonadida</taxon>
        <taxon>Tritrichomonadidae</taxon>
        <taxon>Tritrichomonas</taxon>
    </lineage>
</organism>
<feature type="chain" id="PRO_5013289358" description="EGF-like domain-containing protein" evidence="2">
    <location>
        <begin position="18"/>
        <end position="1180"/>
    </location>
</feature>
<dbReference type="GeneID" id="94831892"/>
<feature type="domain" description="EGF-like" evidence="3">
    <location>
        <begin position="635"/>
        <end position="670"/>
    </location>
</feature>
<keyword evidence="1" id="KW-0812">Transmembrane</keyword>
<dbReference type="SMART" id="SM00181">
    <property type="entry name" value="EGF"/>
    <property type="match status" value="21"/>
</dbReference>
<dbReference type="SMART" id="SM00261">
    <property type="entry name" value="FU"/>
    <property type="match status" value="10"/>
</dbReference>
<feature type="domain" description="EGF-like" evidence="3">
    <location>
        <begin position="708"/>
        <end position="741"/>
    </location>
</feature>
<dbReference type="EMBL" id="MLAK01000134">
    <property type="protein sequence ID" value="OHT16187.1"/>
    <property type="molecule type" value="Genomic_DNA"/>
</dbReference>